<dbReference type="Proteomes" id="UP001501788">
    <property type="component" value="Unassembled WGS sequence"/>
</dbReference>
<protein>
    <submittedName>
        <fullName evidence="1">Uncharacterized protein</fullName>
    </submittedName>
</protein>
<name>A0ABP8LJ79_9BURK</name>
<keyword evidence="2" id="KW-1185">Reference proteome</keyword>
<proteinExistence type="predicted"/>
<reference evidence="2" key="1">
    <citation type="journal article" date="2019" name="Int. J. Syst. Evol. Microbiol.">
        <title>The Global Catalogue of Microorganisms (GCM) 10K type strain sequencing project: providing services to taxonomists for standard genome sequencing and annotation.</title>
        <authorList>
            <consortium name="The Broad Institute Genomics Platform"/>
            <consortium name="The Broad Institute Genome Sequencing Center for Infectious Disease"/>
            <person name="Wu L."/>
            <person name="Ma J."/>
        </authorList>
    </citation>
    <scope>NUCLEOTIDE SEQUENCE [LARGE SCALE GENOMIC DNA]</scope>
    <source>
        <strain evidence="2">JCM 31890</strain>
    </source>
</reference>
<dbReference type="EMBL" id="BAABEX010000031">
    <property type="protein sequence ID" value="GAA4430107.1"/>
    <property type="molecule type" value="Genomic_DNA"/>
</dbReference>
<comment type="caution">
    <text evidence="1">The sequence shown here is derived from an EMBL/GenBank/DDBJ whole genome shotgun (WGS) entry which is preliminary data.</text>
</comment>
<evidence type="ECO:0000313" key="2">
    <source>
        <dbReference type="Proteomes" id="UP001501788"/>
    </source>
</evidence>
<organism evidence="1 2">
    <name type="scientific">Acidovorax lacteus</name>
    <dbReference type="NCBI Taxonomy" id="1924988"/>
    <lineage>
        <taxon>Bacteria</taxon>
        <taxon>Pseudomonadati</taxon>
        <taxon>Pseudomonadota</taxon>
        <taxon>Betaproteobacteria</taxon>
        <taxon>Burkholderiales</taxon>
        <taxon>Comamonadaceae</taxon>
        <taxon>Acidovorax</taxon>
    </lineage>
</organism>
<gene>
    <name evidence="1" type="ORF">GCM10023090_31060</name>
</gene>
<accession>A0ABP8LJ79</accession>
<evidence type="ECO:0000313" key="1">
    <source>
        <dbReference type="EMBL" id="GAA4430107.1"/>
    </source>
</evidence>
<sequence>MRGCAARHAKAARVQGFDTHRPATYSAAMAPAHTALHRHAFRTDAWARARGPQCHHLSAHGLPAADL</sequence>